<proteinExistence type="predicted"/>
<evidence type="ECO:0000313" key="1">
    <source>
        <dbReference type="EMBL" id="ERF59451.1"/>
    </source>
</evidence>
<dbReference type="AlphaFoldDB" id="U1FJD8"/>
<dbReference type="STRING" id="1125725.HMPREF1325_1452"/>
<name>U1FJD8_TRESO</name>
<dbReference type="PATRIC" id="fig|1125725.3.peg.2589"/>
<gene>
    <name evidence="1" type="ORF">HMPREF1325_1452</name>
</gene>
<protein>
    <submittedName>
        <fullName evidence="1">Uncharacterized protein</fullName>
    </submittedName>
</protein>
<dbReference type="Proteomes" id="UP000016412">
    <property type="component" value="Unassembled WGS sequence"/>
</dbReference>
<evidence type="ECO:0000313" key="2">
    <source>
        <dbReference type="Proteomes" id="UP000016412"/>
    </source>
</evidence>
<dbReference type="RefSeq" id="WP_021331529.1">
    <property type="nucleotide sequence ID" value="NZ_AUZJ01000069.1"/>
</dbReference>
<dbReference type="EMBL" id="AUZJ01000069">
    <property type="protein sequence ID" value="ERF59451.1"/>
    <property type="molecule type" value="Genomic_DNA"/>
</dbReference>
<sequence>MHNCFEGCTKLAAATLKCNYNPAVLYKDEEGNEVKAFKDVFKGCTSLKNNSVKVPSAQVAAYKAGAGTMGANKDWFAAE</sequence>
<accession>U1FJD8</accession>
<organism evidence="1 2">
    <name type="scientific">Treponema socranskii subsp. socranskii VPI DR56BR1116 = ATCC 35536</name>
    <dbReference type="NCBI Taxonomy" id="1125725"/>
    <lineage>
        <taxon>Bacteria</taxon>
        <taxon>Pseudomonadati</taxon>
        <taxon>Spirochaetota</taxon>
        <taxon>Spirochaetia</taxon>
        <taxon>Spirochaetales</taxon>
        <taxon>Treponemataceae</taxon>
        <taxon>Treponema</taxon>
    </lineage>
</organism>
<comment type="caution">
    <text evidence="1">The sequence shown here is derived from an EMBL/GenBank/DDBJ whole genome shotgun (WGS) entry which is preliminary data.</text>
</comment>
<reference evidence="1 2" key="1">
    <citation type="submission" date="2013-08" db="EMBL/GenBank/DDBJ databases">
        <authorList>
            <person name="Durkin A.S."/>
            <person name="Haft D.R."/>
            <person name="McCorrison J."/>
            <person name="Torralba M."/>
            <person name="Gillis M."/>
            <person name="Haft D.H."/>
            <person name="Methe B."/>
            <person name="Sutton G."/>
            <person name="Nelson K.E."/>
        </authorList>
    </citation>
    <scope>NUCLEOTIDE SEQUENCE [LARGE SCALE GENOMIC DNA]</scope>
    <source>
        <strain evidence="1 2">VPI DR56BR1116</strain>
    </source>
</reference>